<evidence type="ECO:0000256" key="2">
    <source>
        <dbReference type="ARBA" id="ARBA00022692"/>
    </source>
</evidence>
<feature type="domain" description="TonB C-terminal" evidence="7">
    <location>
        <begin position="205"/>
        <end position="276"/>
    </location>
</feature>
<keyword evidence="2 6" id="KW-0812">Transmembrane</keyword>
<feature type="compositionally biased region" description="Basic and acidic residues" evidence="5">
    <location>
        <begin position="97"/>
        <end position="146"/>
    </location>
</feature>
<evidence type="ECO:0000256" key="5">
    <source>
        <dbReference type="SAM" id="MobiDB-lite"/>
    </source>
</evidence>
<feature type="region of interest" description="Disordered" evidence="5">
    <location>
        <begin position="54"/>
        <end position="184"/>
    </location>
</feature>
<evidence type="ECO:0000313" key="10">
    <source>
        <dbReference type="Proteomes" id="UP000278609"/>
    </source>
</evidence>
<comment type="subcellular location">
    <subcellularLocation>
        <location evidence="1">Membrane</location>
        <topology evidence="1">Single-pass membrane protein</topology>
    </subcellularLocation>
</comment>
<keyword evidence="3 6" id="KW-1133">Transmembrane helix</keyword>
<accession>A0A3P1XTE9</accession>
<dbReference type="GO" id="GO:0016020">
    <property type="term" value="C:membrane"/>
    <property type="evidence" value="ECO:0007669"/>
    <property type="project" value="UniProtKB-SubCell"/>
</dbReference>
<name>A0A3P1XTE9_TANFO</name>
<evidence type="ECO:0000256" key="4">
    <source>
        <dbReference type="ARBA" id="ARBA00023136"/>
    </source>
</evidence>
<proteinExistence type="predicted"/>
<feature type="transmembrane region" description="Helical" evidence="6">
    <location>
        <begin position="7"/>
        <end position="27"/>
    </location>
</feature>
<dbReference type="NCBIfam" id="TIGR01352">
    <property type="entry name" value="tonB_Cterm"/>
    <property type="match status" value="1"/>
</dbReference>
<evidence type="ECO:0000256" key="1">
    <source>
        <dbReference type="ARBA" id="ARBA00004167"/>
    </source>
</evidence>
<gene>
    <name evidence="8" type="ORF">EII40_05130</name>
    <name evidence="9" type="ORF">EII41_07350</name>
</gene>
<evidence type="ECO:0000256" key="6">
    <source>
        <dbReference type="SAM" id="Phobius"/>
    </source>
</evidence>
<evidence type="ECO:0000313" key="8">
    <source>
        <dbReference type="EMBL" id="RRD62049.1"/>
    </source>
</evidence>
<dbReference type="Pfam" id="PF03544">
    <property type="entry name" value="TonB_C"/>
    <property type="match status" value="1"/>
</dbReference>
<protein>
    <submittedName>
        <fullName evidence="8">Energy transducer TonB</fullName>
    </submittedName>
</protein>
<dbReference type="GO" id="GO:0055085">
    <property type="term" value="P:transmembrane transport"/>
    <property type="evidence" value="ECO:0007669"/>
    <property type="project" value="InterPro"/>
</dbReference>
<evidence type="ECO:0000313" key="11">
    <source>
        <dbReference type="Proteomes" id="UP000279860"/>
    </source>
</evidence>
<dbReference type="Proteomes" id="UP000278609">
    <property type="component" value="Unassembled WGS sequence"/>
</dbReference>
<dbReference type="InterPro" id="IPR006260">
    <property type="entry name" value="TonB/TolA_C"/>
</dbReference>
<evidence type="ECO:0000313" key="9">
    <source>
        <dbReference type="EMBL" id="RRD74877.1"/>
    </source>
</evidence>
<evidence type="ECO:0000256" key="3">
    <source>
        <dbReference type="ARBA" id="ARBA00022989"/>
    </source>
</evidence>
<organism evidence="8 10">
    <name type="scientific">Tannerella forsythia</name>
    <name type="common">Bacteroides forsythus</name>
    <dbReference type="NCBI Taxonomy" id="28112"/>
    <lineage>
        <taxon>Bacteria</taxon>
        <taxon>Pseudomonadati</taxon>
        <taxon>Bacteroidota</taxon>
        <taxon>Bacteroidia</taxon>
        <taxon>Bacteroidales</taxon>
        <taxon>Tannerellaceae</taxon>
        <taxon>Tannerella</taxon>
    </lineage>
</organism>
<dbReference type="EMBL" id="RQYS01000018">
    <property type="protein sequence ID" value="RRD62049.1"/>
    <property type="molecule type" value="Genomic_DNA"/>
</dbReference>
<keyword evidence="4 6" id="KW-0472">Membrane</keyword>
<feature type="compositionally biased region" description="Low complexity" evidence="5">
    <location>
        <begin position="155"/>
        <end position="173"/>
    </location>
</feature>
<dbReference type="RefSeq" id="WP_124751206.1">
    <property type="nucleotide sequence ID" value="NZ_RQYN01000023.1"/>
</dbReference>
<reference evidence="10 11" key="1">
    <citation type="submission" date="2018-11" db="EMBL/GenBank/DDBJ databases">
        <title>Genomes From Bacteria Associated with the Canine Oral Cavity: a Test Case for Automated Genome-Based Taxonomic Assignment.</title>
        <authorList>
            <person name="Coil D.A."/>
            <person name="Jospin G."/>
            <person name="Darling A.E."/>
            <person name="Wallis C."/>
            <person name="Davis I.J."/>
            <person name="Harris S."/>
            <person name="Eisen J.A."/>
            <person name="Holcombe L.J."/>
            <person name="O'Flynn C."/>
        </authorList>
    </citation>
    <scope>NUCLEOTIDE SEQUENCE [LARGE SCALE GENOMIC DNA]</scope>
    <source>
        <strain evidence="9 11">OH1426_COT-023</strain>
        <strain evidence="8 10">OH2617_COT-023</strain>
    </source>
</reference>
<dbReference type="OrthoDB" id="9786892at2"/>
<evidence type="ECO:0000259" key="7">
    <source>
        <dbReference type="Pfam" id="PF03544"/>
    </source>
</evidence>
<dbReference type="EMBL" id="RQYN01000023">
    <property type="protein sequence ID" value="RRD74877.1"/>
    <property type="molecule type" value="Genomic_DNA"/>
</dbReference>
<feature type="compositionally biased region" description="Pro residues" evidence="5">
    <location>
        <begin position="69"/>
        <end position="78"/>
    </location>
</feature>
<dbReference type="AlphaFoldDB" id="A0A3P1XTE9"/>
<comment type="caution">
    <text evidence="8">The sequence shown here is derived from an EMBL/GenBank/DDBJ whole genome shotgun (WGS) entry which is preliminary data.</text>
</comment>
<dbReference type="Proteomes" id="UP000279860">
    <property type="component" value="Unassembled WGS sequence"/>
</dbReference>
<sequence length="278" mass="30214">MKFEKNDIIALIGSIIFHLAILLFLYFTVLKTIVPEEDSGIMVNFGNINLAAGQFEPRGEPTSSDMTAAPPPQPAPPTPREEMITQDMEESVSLTNKKKEEERKKKEKKEQEEVRRREAEQRKAEAERKKQADEQRRKEQAIRDRVAGAFGSTGGSESSSQGDAASGSGNQGSPFGNSDSGANEGVGGIGSFNLNGRSIGAGGLPRPAYTIQEEGRIVINITVDPRGNVIMAEIGKGTNIDHATMRKSALEAARKAKFNSIQGTNNQSGTITYRYSLR</sequence>
<dbReference type="InterPro" id="IPR037682">
    <property type="entry name" value="TonB_C"/>
</dbReference>